<dbReference type="Pfam" id="PF20255">
    <property type="entry name" value="DUF6606"/>
    <property type="match status" value="1"/>
</dbReference>
<dbReference type="PANTHER" id="PTHR13367">
    <property type="entry name" value="UBIQUITIN THIOESTERASE"/>
    <property type="match status" value="1"/>
</dbReference>
<evidence type="ECO:0000313" key="12">
    <source>
        <dbReference type="Proteomes" id="UP001390339"/>
    </source>
</evidence>
<keyword evidence="3" id="KW-0645">Protease</keyword>
<evidence type="ECO:0000256" key="1">
    <source>
        <dbReference type="ARBA" id="ARBA00000707"/>
    </source>
</evidence>
<feature type="compositionally biased region" description="Acidic residues" evidence="7">
    <location>
        <begin position="3200"/>
        <end position="3217"/>
    </location>
</feature>
<feature type="region of interest" description="Disordered" evidence="7">
    <location>
        <begin position="3180"/>
        <end position="3227"/>
    </location>
</feature>
<dbReference type="InterPro" id="IPR022099">
    <property type="entry name" value="DUF3638"/>
</dbReference>
<keyword evidence="12" id="KW-1185">Reference proteome</keyword>
<feature type="compositionally biased region" description="Basic and acidic residues" evidence="7">
    <location>
        <begin position="3218"/>
        <end position="3227"/>
    </location>
</feature>
<gene>
    <name evidence="11" type="ORF">PGQ11_010968</name>
</gene>
<evidence type="ECO:0000259" key="9">
    <source>
        <dbReference type="Pfam" id="PF12359"/>
    </source>
</evidence>
<keyword evidence="5" id="KW-0378">Hydrolase</keyword>
<evidence type="ECO:0000256" key="2">
    <source>
        <dbReference type="ARBA" id="ARBA00012759"/>
    </source>
</evidence>
<protein>
    <recommendedName>
        <fullName evidence="2">ubiquitinyl hydrolase 1</fullName>
        <ecNumber evidence="2">3.4.19.12</ecNumber>
    </recommendedName>
</protein>
<sequence>MDEDKMKKARVRLLGSLFNHVALPIQLPQREDPNIPQLEAALVDRLIIAARRMRDTEQDESIRVIWHNIGHTLETATKVNNPAGRLERYHLQSQLQQFTTGAGEFLILHVAAQNAAILIRKSNDQSVVFEMFETSAKREDVLASKSALQWDFPGVAVQVPKSLLMDEAFLDQIALFLEQSSVESTKNFEVATKAGASVWEDRETRDPSLITSLLAAILEANGTRLAPKLLRKRVRDDVCWSNSAGPFRRLPYWLALRVGLARYLSMALGDELGRLHYKLMIATLMEYVLQESSDAVSHENLSFLATKLCRRMFKVEGDMAEVSPEVQGRADSTLRAVSARILNTTRAATSQIGHVWYSEKCRWLKPIPPVPRRAQPFQLNMRMHCSRQYLQEACRKISTSNSTRPERLRNVDASHKPIEILTKLYFGIFQSEKEMEQAYDLVDIPRLITRHIGKIGNRYDDSVEQKSLMLLGVMQAWMKLDKAACLQYPLLRNYRPIFPSHILQVLHLPLVDDMECARTIELYLEQRIEESSHMTVFEDPVTGCFPERYFDQSTELKDLMSSIEIEADKERQEKVKEWEAKTEKYHQLSREIDEGSCIYIQDNYGNQAVHDRHCSKCFLTRERLRLRICAFEEPLPSSEVMKKTVVFELACPEDFAVYRDTTWAIAVKLGVEDMESGAEPRKELRDYSELKRYNKSIGSVSLASTSKSFLNTHYATKQFPVDQSQIFHPNALSYGYYDRTSKCWPGRKRLRPSFAHQCRLSVPKESPYAPLLELPSFDPSGAGPSSYEIVASQSSCPPGINVHEYMAFQSILSGKARRWITLLTELASSNLNFSTESAVMLIGHVTSQLGPPCVNGTDGVWPHGILHSIFSDASFCDGLLTQLKLKLKSIVSNWRETNAMELILTIALRLINLTHGLSSCSSYVSEQAAMAFGILDSIREVATLWMRKLRAETLQTSDSQSAKNSQYYLLLAALLCKRACSKLLEVEPPPVYVTTSFFEACIVLHDNIPENIQELPRLTRGYVVRDLRLMYGLRDKVEFLLASDSGHALVQSLVTTWPAAETKEIIEFSIDKDGWVSLYLQDIAGDKGEIQLVNYNFVHGSLLIDGKPLGRLSIDEKSSTILTHLFGNQSLMKFPSNEPGMSYTLCVLMYGWQTHIGYHRGSMIIRITKKGVVLQYIPREVFQQRGSFDLPASLLDDCIHWLNVHTGKMEIRPRSNPWFQQDRNWILDANNWTCSRMTPKNKHSPDGSRETLVDPYSDLFGRVARVFDKFELRRHLTVYQPECFPVTIDLKRMNFRFYVNTGHKLQSRELRIEIDTNQDAGTWYGFDSKLVCRDIRDPAQRSILIPLGDLEIMRRGYHVQVFVKPMAGPNVHYLKYIINDTLGRLECASEPTMIYKKAEVHAFTSCIFQPDPLTGRTGTEEALDLLASGVSQPWTPLGANPISILQSLAKLSPRREWYPEDRRSMKREYWDASHPNSNQHDAFRPLVEIILQNSANLAVFSPDKTVVIPELVPDDPHLARRALLRRQLHQRSIESLPTLKEAQDTRYRSRDILSDTSVKYNNVYGIVELLKARRPTLATVQNLPRAFAQCATIQGYSVEPKQLSLAERLDMDVCKLWGPLINRVRQSSCQYEVMFLLATISFRFNAPMGLLHTVASFFLYEDIRSLAYPLALEYRYLRPGQTPSVESLFRLCEPSCAPGPKDLPFMELAPAKAKRKLFKARASHKTKTDQECTKFAEHLLGQWPCQSPTLEGFEESTLLDKHSALKAVLPEWQRLHDNHTFVEHLKSVQNLLSARLVDTPMPRRSFVANDDVLFRPSGQYAVPRLGKDLMKTAAFCPSVFSDRIVCSVMASARSGTEHISAAPKFVNGLTRNEARQATDSPLIKELEDIIRRVENPNSAISRGFAKDLRGSIKALRSHKQTDAALNIQSLPAMSDIRNSIMQQLNAIDGMLSQPSQSITAEQIQWLMDGRLWPIVTLTTLLEQLRSTSNVSFGTGMKESIVNMGLSINAFQRGKRIAKYGQANQFSRVEEETKNFGHTNWSPYEHPDWLLLEIESEILIRETQVDVARAIATPKAGNSVLQMNMGQGKTSCVIPMVATMLADKKNLVRVIVPKALLQQTAQLLSTSVGSLLGRQVRHIPFSRRTSTREDIIKLYHKLHLEIQKQNGIMLCVPEHNLSFMLSGQQRLLDQRVPEASVMLRAQEWLNATSRDIMDESDHIMAVRTQLIYPSGSLCAVDGHPTRWLVIEAVLALVDINLYSLAKAFPHSVQVVRRQEGGFPMRIYLLRPDIGEELVSRLCSDILQGRMGILPIESLDPQDRLAIKELLLGGKMRQQSIDRINKLCPDQVQIRQTVYLLRGLLCQRILISTLRKRWNVEYGLHPARDPIAVPYLAKGVPSEQSEYGHCDVAILLTCLSFYHGGLNQTQTREAIEQVLKSDDPASLYEKWIDETLPQYLRDWRSLNVDDPQQLAQIWTCVRYRIPVIDYYLNTFVFPRHAKQFKVKIQSNGWDLPLVSSRSGVGGNVRFKGTTGFSGTNDNKTLLPLNIKQEDLGPLSHTNAEVITYLLQPRSRKYFQIADRAGGRLPEVEFLRMLSHFGYRILIDAGASILEMDNYTLATTWLQVDSFAEVALYFEGDKPMIVSKQGAKTPLLATPYADNLDGLLVYLDEVHTRGTDLKFGPDARGALTLGLSQTKDKTVQAAMRLRQLGTTQQVTFYAPPEVDRSIRDVCKKKDHQWIQSPDVLEWLMKNTCDGIEALQPLYYAQGTDYCRRKQAEMDYSRFVADDDERNAYVSAIRQNERQTLQHLYGPQKKAKPTVAEIRRDSTLAPYLRELEIRRKGFQDTGAAVHASALQEVEQERETEYEIELVRQVKRPPPYSPYKFPGLHRDLGIFARTGRIPGGSDWFVPMYHALSRTGLGRKYRVRRDHVGFPLYLSGEFEKTVKVIVESYSDQFMRPVQWVLYSPSPETAIMVTPEEAEELIPVLMGTEAPTYLLTYATPVTRRMACFKSLKFFSVPPLTDTWEAPPELVVELGLFAGRLYFDWNEYPTVCRVLGIDEGMVTKEEFDFSTEQETASAGSSNETSIPVVDGPAEVTSTSRNGHQEPSGFTSKPFTFTREWLSVRRRGQDIAYSPMGFIASGKPLHADLPFFQFAREGAGVTHSLFAPVSAAAAAGVGGDQEAPPGFAGAAAGHDEGMDVGNYDAEAELRDDEVNDEIEYEEADKYQETEKD</sequence>
<organism evidence="11 12">
    <name type="scientific">Apiospora arundinis</name>
    <dbReference type="NCBI Taxonomy" id="335852"/>
    <lineage>
        <taxon>Eukaryota</taxon>
        <taxon>Fungi</taxon>
        <taxon>Dikarya</taxon>
        <taxon>Ascomycota</taxon>
        <taxon>Pezizomycotina</taxon>
        <taxon>Sordariomycetes</taxon>
        <taxon>Xylariomycetidae</taxon>
        <taxon>Amphisphaeriales</taxon>
        <taxon>Apiosporaceae</taxon>
        <taxon>Apiospora</taxon>
    </lineage>
</organism>
<feature type="compositionally biased region" description="Polar residues" evidence="7">
    <location>
        <begin position="3066"/>
        <end position="3081"/>
    </location>
</feature>
<evidence type="ECO:0000259" key="10">
    <source>
        <dbReference type="Pfam" id="PF20255"/>
    </source>
</evidence>
<dbReference type="EC" id="3.4.19.12" evidence="2"/>
<evidence type="ECO:0000256" key="4">
    <source>
        <dbReference type="ARBA" id="ARBA00022786"/>
    </source>
</evidence>
<feature type="domain" description="DUF3645" evidence="9">
    <location>
        <begin position="2379"/>
        <end position="2411"/>
    </location>
</feature>
<dbReference type="Proteomes" id="UP001390339">
    <property type="component" value="Unassembled WGS sequence"/>
</dbReference>
<dbReference type="Pfam" id="PF12359">
    <property type="entry name" value="DUF3645"/>
    <property type="match status" value="1"/>
</dbReference>
<feature type="domain" description="DUF6606" evidence="10">
    <location>
        <begin position="17"/>
        <end position="290"/>
    </location>
</feature>
<keyword evidence="6" id="KW-0788">Thiol protease</keyword>
<dbReference type="InterPro" id="IPR046541">
    <property type="entry name" value="DUF6606"/>
</dbReference>
<evidence type="ECO:0000259" key="8">
    <source>
        <dbReference type="Pfam" id="PF12340"/>
    </source>
</evidence>
<evidence type="ECO:0000313" key="11">
    <source>
        <dbReference type="EMBL" id="KAK8855056.1"/>
    </source>
</evidence>
<evidence type="ECO:0000256" key="6">
    <source>
        <dbReference type="ARBA" id="ARBA00022807"/>
    </source>
</evidence>
<evidence type="ECO:0000256" key="5">
    <source>
        <dbReference type="ARBA" id="ARBA00022801"/>
    </source>
</evidence>
<dbReference type="InterPro" id="IPR022105">
    <property type="entry name" value="DUF3645"/>
</dbReference>
<reference evidence="11 12" key="1">
    <citation type="journal article" date="2024" name="IMA Fungus">
        <title>Apiospora arundinis, a panoply of carbohydrate-active enzymes and secondary metabolites.</title>
        <authorList>
            <person name="Sorensen T."/>
            <person name="Petersen C."/>
            <person name="Muurmann A.T."/>
            <person name="Christiansen J.V."/>
            <person name="Brundto M.L."/>
            <person name="Overgaard C.K."/>
            <person name="Boysen A.T."/>
            <person name="Wollenberg R.D."/>
            <person name="Larsen T.O."/>
            <person name="Sorensen J.L."/>
            <person name="Nielsen K.L."/>
            <person name="Sondergaard T.E."/>
        </authorList>
    </citation>
    <scope>NUCLEOTIDE SEQUENCE [LARGE SCALE GENOMIC DNA]</scope>
    <source>
        <strain evidence="11 12">AAU 773</strain>
    </source>
</reference>
<feature type="region of interest" description="Disordered" evidence="7">
    <location>
        <begin position="3065"/>
        <end position="3106"/>
    </location>
</feature>
<proteinExistence type="predicted"/>
<feature type="domain" description="DUF3638" evidence="8">
    <location>
        <begin position="2037"/>
        <end position="2256"/>
    </location>
</feature>
<keyword evidence="4" id="KW-0833">Ubl conjugation pathway</keyword>
<dbReference type="Gene3D" id="3.40.50.300">
    <property type="entry name" value="P-loop containing nucleotide triphosphate hydrolases"/>
    <property type="match status" value="1"/>
</dbReference>
<comment type="caution">
    <text evidence="11">The sequence shown here is derived from an EMBL/GenBank/DDBJ whole genome shotgun (WGS) entry which is preliminary data.</text>
</comment>
<dbReference type="SUPFAM" id="SSF52540">
    <property type="entry name" value="P-loop containing nucleoside triphosphate hydrolases"/>
    <property type="match status" value="1"/>
</dbReference>
<dbReference type="InterPro" id="IPR051346">
    <property type="entry name" value="OTU_Deubiquitinase"/>
</dbReference>
<evidence type="ECO:0000256" key="7">
    <source>
        <dbReference type="SAM" id="MobiDB-lite"/>
    </source>
</evidence>
<dbReference type="InterPro" id="IPR027417">
    <property type="entry name" value="P-loop_NTPase"/>
</dbReference>
<dbReference type="Pfam" id="PF12340">
    <property type="entry name" value="DUF3638"/>
    <property type="match status" value="1"/>
</dbReference>
<comment type="catalytic activity">
    <reaction evidence="1">
        <text>Thiol-dependent hydrolysis of ester, thioester, amide, peptide and isopeptide bonds formed by the C-terminal Gly of ubiquitin (a 76-residue protein attached to proteins as an intracellular targeting signal).</text>
        <dbReference type="EC" id="3.4.19.12"/>
    </reaction>
</comment>
<evidence type="ECO:0000256" key="3">
    <source>
        <dbReference type="ARBA" id="ARBA00022670"/>
    </source>
</evidence>
<accession>A0ABR2HY52</accession>
<dbReference type="PANTHER" id="PTHR13367:SF32">
    <property type="entry name" value="DUF6606 DOMAIN-CONTAINING PROTEIN"/>
    <property type="match status" value="1"/>
</dbReference>
<name>A0ABR2HY52_9PEZI</name>
<dbReference type="EMBL" id="JAPCWZ010000007">
    <property type="protein sequence ID" value="KAK8855056.1"/>
    <property type="molecule type" value="Genomic_DNA"/>
</dbReference>